<feature type="region of interest" description="Disordered" evidence="1">
    <location>
        <begin position="18"/>
        <end position="44"/>
    </location>
</feature>
<evidence type="ECO:0000313" key="2">
    <source>
        <dbReference type="EMBL" id="KNE99444.1"/>
    </source>
</evidence>
<proteinExistence type="predicted"/>
<protein>
    <submittedName>
        <fullName evidence="2">Uncharacterized protein</fullName>
    </submittedName>
</protein>
<sequence length="103" mass="11836">MGTELEDLYQWVGEPSERDFCRDRRPGSPRRTRKERRWRGTKPAAAQVIPRIRNNNLGRIALQERISDDTTDIVELVQNPALTLSDPKGIEGEPRLNLSSRIV</sequence>
<name>A0A0L0VKD2_9BASI</name>
<evidence type="ECO:0000313" key="3">
    <source>
        <dbReference type="Proteomes" id="UP000054564"/>
    </source>
</evidence>
<dbReference type="EMBL" id="AJIL01000046">
    <property type="protein sequence ID" value="KNE99444.1"/>
    <property type="molecule type" value="Genomic_DNA"/>
</dbReference>
<feature type="compositionally biased region" description="Basic residues" evidence="1">
    <location>
        <begin position="27"/>
        <end position="40"/>
    </location>
</feature>
<evidence type="ECO:0000256" key="1">
    <source>
        <dbReference type="SAM" id="MobiDB-lite"/>
    </source>
</evidence>
<dbReference type="Proteomes" id="UP000054564">
    <property type="component" value="Unassembled WGS sequence"/>
</dbReference>
<comment type="caution">
    <text evidence="2">The sequence shown here is derived from an EMBL/GenBank/DDBJ whole genome shotgun (WGS) entry which is preliminary data.</text>
</comment>
<reference evidence="3" key="1">
    <citation type="submission" date="2014-03" db="EMBL/GenBank/DDBJ databases">
        <title>The Genome Sequence of Puccinia striiformis f. sp. tritici PST-78.</title>
        <authorList>
            <consortium name="The Broad Institute Genome Sequencing Platform"/>
            <person name="Cuomo C."/>
            <person name="Hulbert S."/>
            <person name="Chen X."/>
            <person name="Walker B."/>
            <person name="Young S.K."/>
            <person name="Zeng Q."/>
            <person name="Gargeya S."/>
            <person name="Fitzgerald M."/>
            <person name="Haas B."/>
            <person name="Abouelleil A."/>
            <person name="Alvarado L."/>
            <person name="Arachchi H.M."/>
            <person name="Berlin A.M."/>
            <person name="Chapman S.B."/>
            <person name="Goldberg J."/>
            <person name="Griggs A."/>
            <person name="Gujja S."/>
            <person name="Hansen M."/>
            <person name="Howarth C."/>
            <person name="Imamovic A."/>
            <person name="Larimer J."/>
            <person name="McCowan C."/>
            <person name="Montmayeur A."/>
            <person name="Murphy C."/>
            <person name="Neiman D."/>
            <person name="Pearson M."/>
            <person name="Priest M."/>
            <person name="Roberts A."/>
            <person name="Saif S."/>
            <person name="Shea T."/>
            <person name="Sisk P."/>
            <person name="Sykes S."/>
            <person name="Wortman J."/>
            <person name="Nusbaum C."/>
            <person name="Birren B."/>
        </authorList>
    </citation>
    <scope>NUCLEOTIDE SEQUENCE [LARGE SCALE GENOMIC DNA]</scope>
    <source>
        <strain evidence="3">race PST-78</strain>
    </source>
</reference>
<organism evidence="2 3">
    <name type="scientific">Puccinia striiformis f. sp. tritici PST-78</name>
    <dbReference type="NCBI Taxonomy" id="1165861"/>
    <lineage>
        <taxon>Eukaryota</taxon>
        <taxon>Fungi</taxon>
        <taxon>Dikarya</taxon>
        <taxon>Basidiomycota</taxon>
        <taxon>Pucciniomycotina</taxon>
        <taxon>Pucciniomycetes</taxon>
        <taxon>Pucciniales</taxon>
        <taxon>Pucciniaceae</taxon>
        <taxon>Puccinia</taxon>
    </lineage>
</organism>
<dbReference type="AlphaFoldDB" id="A0A0L0VKD2"/>
<gene>
    <name evidence="2" type="ORF">PSTG_07369</name>
</gene>
<accession>A0A0L0VKD2</accession>
<keyword evidence="3" id="KW-1185">Reference proteome</keyword>